<dbReference type="GO" id="GO:0004305">
    <property type="term" value="F:ethanolamine kinase activity"/>
    <property type="evidence" value="ECO:0007669"/>
    <property type="project" value="UniProtKB-EC"/>
</dbReference>
<keyword evidence="4" id="KW-0594">Phospholipid biosynthesis</keyword>
<organism evidence="9 10">
    <name type="scientific">Cricetulus griseus</name>
    <name type="common">Chinese hamster</name>
    <name type="synonym">Cricetulus barabensis griseus</name>
    <dbReference type="NCBI Taxonomy" id="10029"/>
    <lineage>
        <taxon>Eukaryota</taxon>
        <taxon>Metazoa</taxon>
        <taxon>Chordata</taxon>
        <taxon>Craniata</taxon>
        <taxon>Vertebrata</taxon>
        <taxon>Euteleostomi</taxon>
        <taxon>Mammalia</taxon>
        <taxon>Eutheria</taxon>
        <taxon>Euarchontoglires</taxon>
        <taxon>Glires</taxon>
        <taxon>Rodentia</taxon>
        <taxon>Myomorpha</taxon>
        <taxon>Muroidea</taxon>
        <taxon>Cricetidae</taxon>
        <taxon>Cricetinae</taxon>
        <taxon>Cricetulus</taxon>
    </lineage>
</organism>
<reference evidence="10" key="1">
    <citation type="journal article" date="2011" name="Nat. Biotechnol.">
        <title>The genomic sequence of the Chinese hamster ovary (CHO)-K1 cell line.</title>
        <authorList>
            <person name="Xu X."/>
            <person name="Nagarajan H."/>
            <person name="Lewis N.E."/>
            <person name="Pan S."/>
            <person name="Cai Z."/>
            <person name="Liu X."/>
            <person name="Chen W."/>
            <person name="Xie M."/>
            <person name="Wang W."/>
            <person name="Hammond S."/>
            <person name="Andersen M.R."/>
            <person name="Neff N."/>
            <person name="Passarelli B."/>
            <person name="Koh W."/>
            <person name="Fan H.C."/>
            <person name="Wang J."/>
            <person name="Gui Y."/>
            <person name="Lee K.H."/>
            <person name="Betenbaugh M.J."/>
            <person name="Quake S.R."/>
            <person name="Famili I."/>
            <person name="Palsson B.O."/>
            <person name="Wang J."/>
        </authorList>
    </citation>
    <scope>NUCLEOTIDE SEQUENCE [LARGE SCALE GENOMIC DNA]</scope>
    <source>
        <strain evidence="10">CHO K1 cell line</strain>
    </source>
</reference>
<evidence type="ECO:0000256" key="8">
    <source>
        <dbReference type="ARBA" id="ARBA00038874"/>
    </source>
</evidence>
<dbReference type="InParanoid" id="G3I3X7"/>
<dbReference type="GO" id="GO:0006646">
    <property type="term" value="P:phosphatidylethanolamine biosynthetic process"/>
    <property type="evidence" value="ECO:0007669"/>
    <property type="project" value="TreeGrafter"/>
</dbReference>
<keyword evidence="3 9" id="KW-0418">Kinase</keyword>
<keyword evidence="2" id="KW-0444">Lipid biosynthesis</keyword>
<comment type="similarity">
    <text evidence="7">Belongs to the choline/ethanolamine kinase family.</text>
</comment>
<keyword evidence="3 9" id="KW-0808">Transferase</keyword>
<gene>
    <name evidence="9" type="ORF">I79_018148</name>
</gene>
<evidence type="ECO:0000256" key="1">
    <source>
        <dbReference type="ARBA" id="ARBA00005189"/>
    </source>
</evidence>
<dbReference type="Gene3D" id="3.90.1200.10">
    <property type="match status" value="1"/>
</dbReference>
<dbReference type="PANTHER" id="PTHR22603:SF36">
    <property type="entry name" value="CHOLINE KINASE ALPHA"/>
    <property type="match status" value="1"/>
</dbReference>
<evidence type="ECO:0000256" key="4">
    <source>
        <dbReference type="ARBA" id="ARBA00023209"/>
    </source>
</evidence>
<dbReference type="Proteomes" id="UP000001075">
    <property type="component" value="Unassembled WGS sequence"/>
</dbReference>
<sequence length="53" mass="6246">MLLEVNRFALASHFLWGLWSIVQAKISSIEFGYMEYAQARFDAYFDQKRKLGV</sequence>
<evidence type="ECO:0000256" key="3">
    <source>
        <dbReference type="ARBA" id="ARBA00022777"/>
    </source>
</evidence>
<dbReference type="STRING" id="10029.G3I3X7"/>
<accession>G3I3X7</accession>
<dbReference type="GO" id="GO:0005737">
    <property type="term" value="C:cytoplasm"/>
    <property type="evidence" value="ECO:0007669"/>
    <property type="project" value="TreeGrafter"/>
</dbReference>
<evidence type="ECO:0000256" key="6">
    <source>
        <dbReference type="ARBA" id="ARBA00037883"/>
    </source>
</evidence>
<protein>
    <recommendedName>
        <fullName evidence="8">ethanolamine kinase</fullName>
        <ecNumber evidence="8">2.7.1.82</ecNumber>
    </recommendedName>
</protein>
<evidence type="ECO:0000256" key="5">
    <source>
        <dbReference type="ARBA" id="ARBA00023264"/>
    </source>
</evidence>
<keyword evidence="5" id="KW-1208">Phospholipid metabolism</keyword>
<evidence type="ECO:0000256" key="7">
    <source>
        <dbReference type="ARBA" id="ARBA00038211"/>
    </source>
</evidence>
<evidence type="ECO:0000256" key="2">
    <source>
        <dbReference type="ARBA" id="ARBA00022516"/>
    </source>
</evidence>
<dbReference type="AlphaFoldDB" id="G3I3X7"/>
<dbReference type="EC" id="2.7.1.82" evidence="8"/>
<dbReference type="PANTHER" id="PTHR22603">
    <property type="entry name" value="CHOLINE/ETHANOALAMINE KINASE"/>
    <property type="match status" value="1"/>
</dbReference>
<proteinExistence type="inferred from homology"/>
<keyword evidence="4" id="KW-0443">Lipid metabolism</keyword>
<comment type="pathway">
    <text evidence="6">Phospholipid metabolism; phosphatidylethanolamine biosynthesis; phosphatidylethanolamine from ethanolamine: step 1/3.</text>
</comment>
<dbReference type="SUPFAM" id="SSF56112">
    <property type="entry name" value="Protein kinase-like (PK-like)"/>
    <property type="match status" value="1"/>
</dbReference>
<name>G3I3X7_CRIGR</name>
<dbReference type="EMBL" id="JH001218">
    <property type="protein sequence ID" value="EGW12360.1"/>
    <property type="molecule type" value="Genomic_DNA"/>
</dbReference>
<evidence type="ECO:0000313" key="10">
    <source>
        <dbReference type="Proteomes" id="UP000001075"/>
    </source>
</evidence>
<dbReference type="GO" id="GO:0004103">
    <property type="term" value="F:choline kinase activity"/>
    <property type="evidence" value="ECO:0007669"/>
    <property type="project" value="TreeGrafter"/>
</dbReference>
<dbReference type="Pfam" id="PF01633">
    <property type="entry name" value="Choline_kinase"/>
    <property type="match status" value="1"/>
</dbReference>
<evidence type="ECO:0000313" key="9">
    <source>
        <dbReference type="EMBL" id="EGW12360.1"/>
    </source>
</evidence>
<dbReference type="InterPro" id="IPR011009">
    <property type="entry name" value="Kinase-like_dom_sf"/>
</dbReference>
<comment type="pathway">
    <text evidence="1">Lipid metabolism.</text>
</comment>